<feature type="region of interest" description="Disordered" evidence="1">
    <location>
        <begin position="115"/>
        <end position="163"/>
    </location>
</feature>
<gene>
    <name evidence="2" type="ORF">K435DRAFT_450944</name>
</gene>
<dbReference type="AlphaFoldDB" id="A0A4S8MTX2"/>
<feature type="compositionally biased region" description="Pro residues" evidence="1">
    <location>
        <begin position="375"/>
        <end position="404"/>
    </location>
</feature>
<feature type="compositionally biased region" description="Pro residues" evidence="1">
    <location>
        <begin position="139"/>
        <end position="152"/>
    </location>
</feature>
<feature type="compositionally biased region" description="Polar residues" evidence="1">
    <location>
        <begin position="11"/>
        <end position="25"/>
    </location>
</feature>
<protein>
    <submittedName>
        <fullName evidence="2">Uncharacterized protein</fullName>
    </submittedName>
</protein>
<reference evidence="2 3" key="1">
    <citation type="journal article" date="2019" name="Nat. Ecol. Evol.">
        <title>Megaphylogeny resolves global patterns of mushroom evolution.</title>
        <authorList>
            <person name="Varga T."/>
            <person name="Krizsan K."/>
            <person name="Foldi C."/>
            <person name="Dima B."/>
            <person name="Sanchez-Garcia M."/>
            <person name="Sanchez-Ramirez S."/>
            <person name="Szollosi G.J."/>
            <person name="Szarkandi J.G."/>
            <person name="Papp V."/>
            <person name="Albert L."/>
            <person name="Andreopoulos W."/>
            <person name="Angelini C."/>
            <person name="Antonin V."/>
            <person name="Barry K.W."/>
            <person name="Bougher N.L."/>
            <person name="Buchanan P."/>
            <person name="Buyck B."/>
            <person name="Bense V."/>
            <person name="Catcheside P."/>
            <person name="Chovatia M."/>
            <person name="Cooper J."/>
            <person name="Damon W."/>
            <person name="Desjardin D."/>
            <person name="Finy P."/>
            <person name="Geml J."/>
            <person name="Haridas S."/>
            <person name="Hughes K."/>
            <person name="Justo A."/>
            <person name="Karasinski D."/>
            <person name="Kautmanova I."/>
            <person name="Kiss B."/>
            <person name="Kocsube S."/>
            <person name="Kotiranta H."/>
            <person name="LaButti K.M."/>
            <person name="Lechner B.E."/>
            <person name="Liimatainen K."/>
            <person name="Lipzen A."/>
            <person name="Lukacs Z."/>
            <person name="Mihaltcheva S."/>
            <person name="Morgado L.N."/>
            <person name="Niskanen T."/>
            <person name="Noordeloos M.E."/>
            <person name="Ohm R.A."/>
            <person name="Ortiz-Santana B."/>
            <person name="Ovrebo C."/>
            <person name="Racz N."/>
            <person name="Riley R."/>
            <person name="Savchenko A."/>
            <person name="Shiryaev A."/>
            <person name="Soop K."/>
            <person name="Spirin V."/>
            <person name="Szebenyi C."/>
            <person name="Tomsovsky M."/>
            <person name="Tulloss R.E."/>
            <person name="Uehling J."/>
            <person name="Grigoriev I.V."/>
            <person name="Vagvolgyi C."/>
            <person name="Papp T."/>
            <person name="Martin F.M."/>
            <person name="Miettinen O."/>
            <person name="Hibbett D.S."/>
            <person name="Nagy L.G."/>
        </authorList>
    </citation>
    <scope>NUCLEOTIDE SEQUENCE [LARGE SCALE GENOMIC DNA]</scope>
    <source>
        <strain evidence="2 3">CBS 962.96</strain>
    </source>
</reference>
<proteinExistence type="predicted"/>
<dbReference type="EMBL" id="ML179041">
    <property type="protein sequence ID" value="THV06670.1"/>
    <property type="molecule type" value="Genomic_DNA"/>
</dbReference>
<organism evidence="2 3">
    <name type="scientific">Dendrothele bispora (strain CBS 962.96)</name>
    <dbReference type="NCBI Taxonomy" id="1314807"/>
    <lineage>
        <taxon>Eukaryota</taxon>
        <taxon>Fungi</taxon>
        <taxon>Dikarya</taxon>
        <taxon>Basidiomycota</taxon>
        <taxon>Agaricomycotina</taxon>
        <taxon>Agaricomycetes</taxon>
        <taxon>Agaricomycetidae</taxon>
        <taxon>Agaricales</taxon>
        <taxon>Agaricales incertae sedis</taxon>
        <taxon>Dendrothele</taxon>
    </lineage>
</organism>
<accession>A0A4S8MTX2</accession>
<feature type="region of interest" description="Disordered" evidence="1">
    <location>
        <begin position="175"/>
        <end position="223"/>
    </location>
</feature>
<feature type="compositionally biased region" description="Polar residues" evidence="1">
    <location>
        <begin position="181"/>
        <end position="204"/>
    </location>
</feature>
<feature type="compositionally biased region" description="Basic and acidic residues" evidence="1">
    <location>
        <begin position="336"/>
        <end position="351"/>
    </location>
</feature>
<dbReference type="PANTHER" id="PTHR45691:SF6">
    <property type="entry name" value="PROTEIN DIAPHANOUS"/>
    <property type="match status" value="1"/>
</dbReference>
<sequence length="524" mass="58608">MSRKKPLKGSETPSRHGSPSFTPIRSPSPPPLRQPTTTYHTNTLNLFQGETEHPIFTGELPTLTNLVPPEPEHENNVNGFLPSSGLTQPLLEDFDRVGGWDERGNYQDHGRIEEVFDDGSNIGNNSTNPASTSRFSPFSPLPHDVPPPPRPQVRPFEIIPESPGTLRTRLQQMLSDERHGSSSTRHPSPLSQSWTGFQNFSSSVHPIPPSRTLSPLNVFEPSRVPTPVQQSFVIPTESSSVVLPPQSDGIPVIPSLQTSVGPSPERPQDVSEPPVVRPVKTTSRLSTLPPTPPPPPPKDELPPFQQQRQSQHVPKPSGSILIDPSANTNTNTNPKSRSDPVQKKRAKDQTQKRRQQQQQQQHQQQRRRPQSPATFPLPPQPPPPVPSYSPPSLPPLSPPPPPLKPTKTQQDETIYFNDETIIAENLCSIGRLSLTVQSISKEFSQTLLQKSSSSSHSHNNNIEICERVIDSLSQVERALIRRRDVPEEYWEHFPLSSRSRYERRLRSLERCAACFFSFLPRSFM</sequence>
<dbReference type="Proteomes" id="UP000297245">
    <property type="component" value="Unassembled WGS sequence"/>
</dbReference>
<feature type="compositionally biased region" description="Polar residues" evidence="1">
    <location>
        <begin position="325"/>
        <end position="335"/>
    </location>
</feature>
<keyword evidence="3" id="KW-1185">Reference proteome</keyword>
<feature type="compositionally biased region" description="Polar residues" evidence="1">
    <location>
        <begin position="121"/>
        <end position="135"/>
    </location>
</feature>
<dbReference type="PANTHER" id="PTHR45691">
    <property type="entry name" value="PROTEIN DIAPHANOUS"/>
    <property type="match status" value="1"/>
</dbReference>
<dbReference type="GO" id="GO:0005884">
    <property type="term" value="C:actin filament"/>
    <property type="evidence" value="ECO:0007669"/>
    <property type="project" value="TreeGrafter"/>
</dbReference>
<feature type="region of interest" description="Disordered" evidence="1">
    <location>
        <begin position="238"/>
        <end position="408"/>
    </location>
</feature>
<dbReference type="GO" id="GO:0030041">
    <property type="term" value="P:actin filament polymerization"/>
    <property type="evidence" value="ECO:0007669"/>
    <property type="project" value="TreeGrafter"/>
</dbReference>
<dbReference type="PRINTS" id="PR01217">
    <property type="entry name" value="PRICHEXTENSN"/>
</dbReference>
<name>A0A4S8MTX2_DENBC</name>
<evidence type="ECO:0000313" key="2">
    <source>
        <dbReference type="EMBL" id="THV06670.1"/>
    </source>
</evidence>
<dbReference type="InterPro" id="IPR051412">
    <property type="entry name" value="Formin_Homology_Diaphanous_sf"/>
</dbReference>
<feature type="region of interest" description="Disordered" evidence="1">
    <location>
        <begin position="1"/>
        <end position="40"/>
    </location>
</feature>
<evidence type="ECO:0000313" key="3">
    <source>
        <dbReference type="Proteomes" id="UP000297245"/>
    </source>
</evidence>
<evidence type="ECO:0000256" key="1">
    <source>
        <dbReference type="SAM" id="MobiDB-lite"/>
    </source>
</evidence>
<feature type="region of interest" description="Disordered" evidence="1">
    <location>
        <begin position="60"/>
        <end position="87"/>
    </location>
</feature>